<protein>
    <recommendedName>
        <fullName evidence="4">F-box domain-containing protein</fullName>
    </recommendedName>
</protein>
<proteinExistence type="predicted"/>
<accession>A0A0C9T9S7</accession>
<gene>
    <name evidence="2" type="ORF">PAXINDRAFT_102780</name>
</gene>
<evidence type="ECO:0000313" key="3">
    <source>
        <dbReference type="Proteomes" id="UP000053647"/>
    </source>
</evidence>
<organism evidence="2 3">
    <name type="scientific">Paxillus involutus ATCC 200175</name>
    <dbReference type="NCBI Taxonomy" id="664439"/>
    <lineage>
        <taxon>Eukaryota</taxon>
        <taxon>Fungi</taxon>
        <taxon>Dikarya</taxon>
        <taxon>Basidiomycota</taxon>
        <taxon>Agaricomycotina</taxon>
        <taxon>Agaricomycetes</taxon>
        <taxon>Agaricomycetidae</taxon>
        <taxon>Boletales</taxon>
        <taxon>Paxilineae</taxon>
        <taxon>Paxillaceae</taxon>
        <taxon>Paxillus</taxon>
    </lineage>
</organism>
<dbReference type="EMBL" id="KN819765">
    <property type="protein sequence ID" value="KIJ07853.1"/>
    <property type="molecule type" value="Genomic_DNA"/>
</dbReference>
<reference evidence="2 3" key="1">
    <citation type="submission" date="2014-06" db="EMBL/GenBank/DDBJ databases">
        <authorList>
            <consortium name="DOE Joint Genome Institute"/>
            <person name="Kuo A."/>
            <person name="Kohler A."/>
            <person name="Nagy L.G."/>
            <person name="Floudas D."/>
            <person name="Copeland A."/>
            <person name="Barry K.W."/>
            <person name="Cichocki N."/>
            <person name="Veneault-Fourrey C."/>
            <person name="LaButti K."/>
            <person name="Lindquist E.A."/>
            <person name="Lipzen A."/>
            <person name="Lundell T."/>
            <person name="Morin E."/>
            <person name="Murat C."/>
            <person name="Sun H."/>
            <person name="Tunlid A."/>
            <person name="Henrissat B."/>
            <person name="Grigoriev I.V."/>
            <person name="Hibbett D.S."/>
            <person name="Martin F."/>
            <person name="Nordberg H.P."/>
            <person name="Cantor M.N."/>
            <person name="Hua S.X."/>
        </authorList>
    </citation>
    <scope>NUCLEOTIDE SEQUENCE [LARGE SCALE GENOMIC DNA]</scope>
    <source>
        <strain evidence="2 3">ATCC 200175</strain>
    </source>
</reference>
<dbReference type="HOGENOM" id="CLU_054439_0_0_1"/>
<feature type="compositionally biased region" description="Low complexity" evidence="1">
    <location>
        <begin position="17"/>
        <end position="34"/>
    </location>
</feature>
<name>A0A0C9T9S7_PAXIN</name>
<evidence type="ECO:0008006" key="4">
    <source>
        <dbReference type="Google" id="ProtNLM"/>
    </source>
</evidence>
<dbReference type="Proteomes" id="UP000053647">
    <property type="component" value="Unassembled WGS sequence"/>
</dbReference>
<feature type="region of interest" description="Disordered" evidence="1">
    <location>
        <begin position="1"/>
        <end position="34"/>
    </location>
</feature>
<dbReference type="OrthoDB" id="2657790at2759"/>
<evidence type="ECO:0000313" key="2">
    <source>
        <dbReference type="EMBL" id="KIJ07853.1"/>
    </source>
</evidence>
<sequence>MPRASKRIKTSATEDVAAQPSASTSGATPPSTQPQLVLAFKTGPTLEHIPDDVLLEILSHLPTIDVGHVLWCHWRQPPVIPSEMLTRTSIVRVLSQTSKLLRLRCLAMAWRRIEICAAGPGRTITFFRVVGEVMKANMNVLKDCPHLWPLIQTVTVALTRYQASTIVPALAEGLASLPNVSVIEVVHAHSHMTTAIKNGFEGKRFPSVRKMILPSHAHEMLRCCPNVEEVICNEYDGSTIVGAIVKGDCKQVRVLKGVSAPLKRLVKILPNLNHVSVSSNSKHISSLASFPLLATIEIDVSRQPIKRNVSLVEYAAEAIATARKVLKENKSQEKSLRLTRWVNTGEYNESLLTEIVKV</sequence>
<reference evidence="3" key="2">
    <citation type="submission" date="2015-01" db="EMBL/GenBank/DDBJ databases">
        <title>Evolutionary Origins and Diversification of the Mycorrhizal Mutualists.</title>
        <authorList>
            <consortium name="DOE Joint Genome Institute"/>
            <consortium name="Mycorrhizal Genomics Consortium"/>
            <person name="Kohler A."/>
            <person name="Kuo A."/>
            <person name="Nagy L.G."/>
            <person name="Floudas D."/>
            <person name="Copeland A."/>
            <person name="Barry K.W."/>
            <person name="Cichocki N."/>
            <person name="Veneault-Fourrey C."/>
            <person name="LaButti K."/>
            <person name="Lindquist E.A."/>
            <person name="Lipzen A."/>
            <person name="Lundell T."/>
            <person name="Morin E."/>
            <person name="Murat C."/>
            <person name="Riley R."/>
            <person name="Ohm R."/>
            <person name="Sun H."/>
            <person name="Tunlid A."/>
            <person name="Henrissat B."/>
            <person name="Grigoriev I.V."/>
            <person name="Hibbett D.S."/>
            <person name="Martin F."/>
        </authorList>
    </citation>
    <scope>NUCLEOTIDE SEQUENCE [LARGE SCALE GENOMIC DNA]</scope>
    <source>
        <strain evidence="3">ATCC 200175</strain>
    </source>
</reference>
<evidence type="ECO:0000256" key="1">
    <source>
        <dbReference type="SAM" id="MobiDB-lite"/>
    </source>
</evidence>
<dbReference type="AlphaFoldDB" id="A0A0C9T9S7"/>
<keyword evidence="3" id="KW-1185">Reference proteome</keyword>